<keyword evidence="6" id="KW-1185">Reference proteome</keyword>
<name>A0A4U3L952_9BACT</name>
<dbReference type="Pfam" id="PF00356">
    <property type="entry name" value="LacI"/>
    <property type="match status" value="1"/>
</dbReference>
<dbReference type="Gene3D" id="3.40.50.2300">
    <property type="match status" value="2"/>
</dbReference>
<feature type="domain" description="HTH lacI-type" evidence="4">
    <location>
        <begin position="7"/>
        <end position="61"/>
    </location>
</feature>
<dbReference type="OrthoDB" id="667031at2"/>
<dbReference type="EMBL" id="SZQL01000001">
    <property type="protein sequence ID" value="TKK71905.1"/>
    <property type="molecule type" value="Genomic_DNA"/>
</dbReference>
<dbReference type="Proteomes" id="UP000305848">
    <property type="component" value="Unassembled WGS sequence"/>
</dbReference>
<evidence type="ECO:0000256" key="3">
    <source>
        <dbReference type="ARBA" id="ARBA00023163"/>
    </source>
</evidence>
<dbReference type="PROSITE" id="PS50932">
    <property type="entry name" value="HTH_LACI_2"/>
    <property type="match status" value="1"/>
</dbReference>
<dbReference type="CDD" id="cd06267">
    <property type="entry name" value="PBP1_LacI_sugar_binding-like"/>
    <property type="match status" value="1"/>
</dbReference>
<dbReference type="PANTHER" id="PTHR30146:SF109">
    <property type="entry name" value="HTH-TYPE TRANSCRIPTIONAL REGULATOR GALS"/>
    <property type="match status" value="1"/>
</dbReference>
<dbReference type="AlphaFoldDB" id="A0A4U3L952"/>
<accession>A0A4U3L952</accession>
<reference evidence="5 6" key="1">
    <citation type="submission" date="2019-05" db="EMBL/GenBank/DDBJ databases">
        <title>Panacibacter sp. strain 17mud1-8 Genome sequencing and assembly.</title>
        <authorList>
            <person name="Chhetri G."/>
        </authorList>
    </citation>
    <scope>NUCLEOTIDE SEQUENCE [LARGE SCALE GENOMIC DNA]</scope>
    <source>
        <strain evidence="5 6">17mud1-8</strain>
    </source>
</reference>
<dbReference type="InterPro" id="IPR000843">
    <property type="entry name" value="HTH_LacI"/>
</dbReference>
<comment type="caution">
    <text evidence="5">The sequence shown here is derived from an EMBL/GenBank/DDBJ whole genome shotgun (WGS) entry which is preliminary data.</text>
</comment>
<dbReference type="GO" id="GO:0003700">
    <property type="term" value="F:DNA-binding transcription factor activity"/>
    <property type="evidence" value="ECO:0007669"/>
    <property type="project" value="TreeGrafter"/>
</dbReference>
<dbReference type="SUPFAM" id="SSF47413">
    <property type="entry name" value="lambda repressor-like DNA-binding domains"/>
    <property type="match status" value="1"/>
</dbReference>
<dbReference type="GO" id="GO:0000976">
    <property type="term" value="F:transcription cis-regulatory region binding"/>
    <property type="evidence" value="ECO:0007669"/>
    <property type="project" value="TreeGrafter"/>
</dbReference>
<keyword evidence="1" id="KW-0805">Transcription regulation</keyword>
<dbReference type="InterPro" id="IPR028082">
    <property type="entry name" value="Peripla_BP_I"/>
</dbReference>
<evidence type="ECO:0000313" key="6">
    <source>
        <dbReference type="Proteomes" id="UP000305848"/>
    </source>
</evidence>
<sequence>MNNQHQITLKDIAQQLKLSVSTVSRALKGSTDINAETSKQVLALAEELKYSPNPIALSLKDKKTKVIGVMVQEIANNYCSAVIAGIENFACKMGYQTIISQSHEKYETEVQNTRLLASRRIDGLIISISNETRNTDHLQELIDKGIPVVMFDRVSNAIATHKVIVDDYRGAFEATCQLIEQGYENIAHITISKHLLITQNRLRGFTDALRTHQLPVRSEWILHCDFNTEATENKIRHLFCSTKRPDAVLLSVERLSITCLKVLRELELQVPDDVALSSFSDNPLSPFLNPALTSVCQPTFAMGQLAVELLIELIESKQIIKEYKTVQMKTTLHVHESSLRKAVAVGEK</sequence>
<dbReference type="Gene3D" id="1.10.260.40">
    <property type="entry name" value="lambda repressor-like DNA-binding domains"/>
    <property type="match status" value="1"/>
</dbReference>
<keyword evidence="2" id="KW-0238">DNA-binding</keyword>
<evidence type="ECO:0000313" key="5">
    <source>
        <dbReference type="EMBL" id="TKK71905.1"/>
    </source>
</evidence>
<dbReference type="SUPFAM" id="SSF53822">
    <property type="entry name" value="Periplasmic binding protein-like I"/>
    <property type="match status" value="1"/>
</dbReference>
<gene>
    <name evidence="5" type="ORF">FC093_02495</name>
</gene>
<dbReference type="Pfam" id="PF00532">
    <property type="entry name" value="Peripla_BP_1"/>
    <property type="match status" value="1"/>
</dbReference>
<evidence type="ECO:0000256" key="2">
    <source>
        <dbReference type="ARBA" id="ARBA00023125"/>
    </source>
</evidence>
<dbReference type="SMART" id="SM00354">
    <property type="entry name" value="HTH_LACI"/>
    <property type="match status" value="1"/>
</dbReference>
<dbReference type="InterPro" id="IPR001761">
    <property type="entry name" value="Peripla_BP/Lac1_sug-bd_dom"/>
</dbReference>
<evidence type="ECO:0000259" key="4">
    <source>
        <dbReference type="PROSITE" id="PS50932"/>
    </source>
</evidence>
<evidence type="ECO:0000256" key="1">
    <source>
        <dbReference type="ARBA" id="ARBA00023015"/>
    </source>
</evidence>
<dbReference type="PANTHER" id="PTHR30146">
    <property type="entry name" value="LACI-RELATED TRANSCRIPTIONAL REPRESSOR"/>
    <property type="match status" value="1"/>
</dbReference>
<proteinExistence type="predicted"/>
<protein>
    <submittedName>
        <fullName evidence="5">LacI family transcriptional regulator</fullName>
    </submittedName>
</protein>
<keyword evidence="3" id="KW-0804">Transcription</keyword>
<organism evidence="5 6">
    <name type="scientific">Ilyomonas limi</name>
    <dbReference type="NCBI Taxonomy" id="2575867"/>
    <lineage>
        <taxon>Bacteria</taxon>
        <taxon>Pseudomonadati</taxon>
        <taxon>Bacteroidota</taxon>
        <taxon>Chitinophagia</taxon>
        <taxon>Chitinophagales</taxon>
        <taxon>Chitinophagaceae</taxon>
        <taxon>Ilyomonas</taxon>
    </lineage>
</organism>
<dbReference type="InterPro" id="IPR010982">
    <property type="entry name" value="Lambda_DNA-bd_dom_sf"/>
</dbReference>
<dbReference type="CDD" id="cd01392">
    <property type="entry name" value="HTH_LacI"/>
    <property type="match status" value="1"/>
</dbReference>
<dbReference type="RefSeq" id="WP_137260145.1">
    <property type="nucleotide sequence ID" value="NZ_SZQL01000001.1"/>
</dbReference>